<feature type="transmembrane region" description="Helical" evidence="9">
    <location>
        <begin position="233"/>
        <end position="255"/>
    </location>
</feature>
<gene>
    <name evidence="10" type="ORF">DWB68_07545</name>
</gene>
<evidence type="ECO:0000256" key="4">
    <source>
        <dbReference type="ARBA" id="ARBA00022475"/>
    </source>
</evidence>
<keyword evidence="5 9" id="KW-0812">Transmembrane</keyword>
<organism evidence="10 11">
    <name type="scientific">Galactobacter valiniphilus</name>
    <dbReference type="NCBI Taxonomy" id="2676122"/>
    <lineage>
        <taxon>Bacteria</taxon>
        <taxon>Bacillati</taxon>
        <taxon>Actinomycetota</taxon>
        <taxon>Actinomycetes</taxon>
        <taxon>Micrococcales</taxon>
        <taxon>Micrococcaceae</taxon>
        <taxon>Galactobacter</taxon>
    </lineage>
</organism>
<evidence type="ECO:0000256" key="9">
    <source>
        <dbReference type="SAM" id="Phobius"/>
    </source>
</evidence>
<dbReference type="GO" id="GO:0033214">
    <property type="term" value="P:siderophore-iron import into cell"/>
    <property type="evidence" value="ECO:0007669"/>
    <property type="project" value="TreeGrafter"/>
</dbReference>
<evidence type="ECO:0000256" key="2">
    <source>
        <dbReference type="ARBA" id="ARBA00007935"/>
    </source>
</evidence>
<feature type="region of interest" description="Disordered" evidence="8">
    <location>
        <begin position="1"/>
        <end position="34"/>
    </location>
</feature>
<dbReference type="PANTHER" id="PTHR30472:SF25">
    <property type="entry name" value="ABC TRANSPORTER PERMEASE PROTEIN MJ0876-RELATED"/>
    <property type="match status" value="1"/>
</dbReference>
<keyword evidence="4" id="KW-1003">Cell membrane</keyword>
<dbReference type="Pfam" id="PF01032">
    <property type="entry name" value="FecCD"/>
    <property type="match status" value="1"/>
</dbReference>
<dbReference type="Gene3D" id="1.10.3470.10">
    <property type="entry name" value="ABC transporter involved in vitamin B12 uptake, BtuC"/>
    <property type="match status" value="1"/>
</dbReference>
<proteinExistence type="inferred from homology"/>
<evidence type="ECO:0000256" key="8">
    <source>
        <dbReference type="SAM" id="MobiDB-lite"/>
    </source>
</evidence>
<dbReference type="GO" id="GO:0022857">
    <property type="term" value="F:transmembrane transporter activity"/>
    <property type="evidence" value="ECO:0007669"/>
    <property type="project" value="InterPro"/>
</dbReference>
<dbReference type="EMBL" id="QQXK01000012">
    <property type="protein sequence ID" value="RII42437.1"/>
    <property type="molecule type" value="Genomic_DNA"/>
</dbReference>
<keyword evidence="6 9" id="KW-1133">Transmembrane helix</keyword>
<dbReference type="CDD" id="cd06550">
    <property type="entry name" value="TM_ABC_iron-siderophores_like"/>
    <property type="match status" value="1"/>
</dbReference>
<dbReference type="FunFam" id="1.10.3470.10:FF:000001">
    <property type="entry name" value="Vitamin B12 ABC transporter permease BtuC"/>
    <property type="match status" value="1"/>
</dbReference>
<protein>
    <submittedName>
        <fullName evidence="10">Iron ABC transporter permease</fullName>
    </submittedName>
</protein>
<dbReference type="GO" id="GO:0005886">
    <property type="term" value="C:plasma membrane"/>
    <property type="evidence" value="ECO:0007669"/>
    <property type="project" value="UniProtKB-SubCell"/>
</dbReference>
<feature type="transmembrane region" description="Helical" evidence="9">
    <location>
        <begin position="350"/>
        <end position="369"/>
    </location>
</feature>
<keyword evidence="3" id="KW-0813">Transport</keyword>
<evidence type="ECO:0000313" key="11">
    <source>
        <dbReference type="Proteomes" id="UP000265419"/>
    </source>
</evidence>
<dbReference type="InterPro" id="IPR037294">
    <property type="entry name" value="ABC_BtuC-like"/>
</dbReference>
<comment type="subcellular location">
    <subcellularLocation>
        <location evidence="1">Cell membrane</location>
        <topology evidence="1">Multi-pass membrane protein</topology>
    </subcellularLocation>
</comment>
<evidence type="ECO:0000313" key="10">
    <source>
        <dbReference type="EMBL" id="RII42437.1"/>
    </source>
</evidence>
<feature type="transmembrane region" description="Helical" evidence="9">
    <location>
        <begin position="187"/>
        <end position="213"/>
    </location>
</feature>
<evidence type="ECO:0000256" key="5">
    <source>
        <dbReference type="ARBA" id="ARBA00022692"/>
    </source>
</evidence>
<reference evidence="10 11" key="1">
    <citation type="submission" date="2018-07" db="EMBL/GenBank/DDBJ databases">
        <title>Arthrobacter sp. nov., isolated from raw cow's milk with high bacterial count.</title>
        <authorList>
            <person name="Hahne J."/>
            <person name="Isele D."/>
            <person name="Lipski A."/>
        </authorList>
    </citation>
    <scope>NUCLEOTIDE SEQUENCE [LARGE SCALE GENOMIC DNA]</scope>
    <source>
        <strain evidence="10 11">JZ R-35</strain>
    </source>
</reference>
<evidence type="ECO:0000256" key="1">
    <source>
        <dbReference type="ARBA" id="ARBA00004651"/>
    </source>
</evidence>
<feature type="transmembrane region" description="Helical" evidence="9">
    <location>
        <begin position="106"/>
        <end position="127"/>
    </location>
</feature>
<comment type="caution">
    <text evidence="10">The sequence shown here is derived from an EMBL/GenBank/DDBJ whole genome shotgun (WGS) entry which is preliminary data.</text>
</comment>
<comment type="similarity">
    <text evidence="2">Belongs to the binding-protein-dependent transport system permease family. FecCD subfamily.</text>
</comment>
<dbReference type="AlphaFoldDB" id="A0A399JCZ4"/>
<keyword evidence="7 9" id="KW-0472">Membrane</keyword>
<dbReference type="SUPFAM" id="SSF81345">
    <property type="entry name" value="ABC transporter involved in vitamin B12 uptake, BtuC"/>
    <property type="match status" value="1"/>
</dbReference>
<feature type="transmembrane region" description="Helical" evidence="9">
    <location>
        <begin position="134"/>
        <end position="154"/>
    </location>
</feature>
<feature type="transmembrane region" description="Helical" evidence="9">
    <location>
        <begin position="160"/>
        <end position="180"/>
    </location>
</feature>
<dbReference type="InterPro" id="IPR000522">
    <property type="entry name" value="ABC_transptr_permease_BtuC"/>
</dbReference>
<feature type="transmembrane region" description="Helical" evidence="9">
    <location>
        <begin position="320"/>
        <end position="338"/>
    </location>
</feature>
<sequence length="380" mass="37787">MPDAAGPGSGPAPASAGAGEGSPAPSGAGSSAPARRSRRGLRAAIAAGALTAALLAVVLVSASLGQFSTTPAQVIESIGRVLFGGADPLQNRVDAALWTIRFPRTLLALLVGACLAVAGTVMQGLFANPLAEPSIIGVSSGASVGACVAIVFGFSAAAPWTLPAGAFAGALVITGVVWALSRSGGRAVVLTLVLTGIAINAVAGAATSFLVFMGDTSSREQIIFWQMGTLSGATWEGVGVTAAVFALGFIGCLALRSRLDVLALGDRSAAASGIDVEKLRVVAILLVCFMTGVAVAFAGVIAFVGLIVPHALRLIVGPSHRYLVPLSALGGAVLLGLADIAARTVIPFGDLPVGIFTALVGGPLFLVLLRRTLKRPGAAA</sequence>
<accession>A0A399JCZ4</accession>
<feature type="transmembrane region" description="Helical" evidence="9">
    <location>
        <begin position="281"/>
        <end position="308"/>
    </location>
</feature>
<evidence type="ECO:0000256" key="3">
    <source>
        <dbReference type="ARBA" id="ARBA00022448"/>
    </source>
</evidence>
<feature type="transmembrane region" description="Helical" evidence="9">
    <location>
        <begin position="43"/>
        <end position="64"/>
    </location>
</feature>
<name>A0A399JCZ4_9MICC</name>
<dbReference type="PANTHER" id="PTHR30472">
    <property type="entry name" value="FERRIC ENTEROBACTIN TRANSPORT SYSTEM PERMEASE PROTEIN"/>
    <property type="match status" value="1"/>
</dbReference>
<keyword evidence="11" id="KW-1185">Reference proteome</keyword>
<evidence type="ECO:0000256" key="6">
    <source>
        <dbReference type="ARBA" id="ARBA00022989"/>
    </source>
</evidence>
<evidence type="ECO:0000256" key="7">
    <source>
        <dbReference type="ARBA" id="ARBA00023136"/>
    </source>
</evidence>
<dbReference type="Proteomes" id="UP000265419">
    <property type="component" value="Unassembled WGS sequence"/>
</dbReference>